<feature type="domain" description="DH" evidence="3">
    <location>
        <begin position="107"/>
        <end position="216"/>
    </location>
</feature>
<dbReference type="GO" id="GO:0005085">
    <property type="term" value="F:guanyl-nucleotide exchange factor activity"/>
    <property type="evidence" value="ECO:0007669"/>
    <property type="project" value="InterPro"/>
</dbReference>
<dbReference type="CDD" id="cd01220">
    <property type="entry name" value="PH1_FARP1-like"/>
    <property type="match status" value="1"/>
</dbReference>
<dbReference type="AlphaFoldDB" id="A0A7F8QXF5"/>
<dbReference type="PANTHER" id="PTHR45858:SF2">
    <property type="entry name" value="FERM, ARHGEF AND PLECKSTRIN DOMAIN-CONTAINING PROTEIN 1"/>
    <property type="match status" value="1"/>
</dbReference>
<reference evidence="5" key="1">
    <citation type="submission" date="2025-08" db="UniProtKB">
        <authorList>
            <consortium name="RefSeq"/>
        </authorList>
    </citation>
    <scope>IDENTIFICATION</scope>
    <source>
        <tissue evidence="5">Liver</tissue>
    </source>
</reference>
<feature type="region of interest" description="Disordered" evidence="1">
    <location>
        <begin position="349"/>
        <end position="383"/>
    </location>
</feature>
<evidence type="ECO:0000313" key="5">
    <source>
        <dbReference type="RefSeq" id="XP_030885083.1"/>
    </source>
</evidence>
<dbReference type="InterPro" id="IPR051835">
    <property type="entry name" value="RAC1-GEF"/>
</dbReference>
<proteinExistence type="predicted"/>
<dbReference type="OrthoDB" id="9990815at2759"/>
<dbReference type="InterPro" id="IPR035899">
    <property type="entry name" value="DBL_dom_sf"/>
</dbReference>
<sequence>MAHKKTLPVGDCITDEVVDVLGARAVFSPVGLAHVLLLPALCISWGPESKVQGLPLPLIVSLTVALPAPPGNCSFFSSSSRSACCRVSDPLPQWEGRSNAHVRGDYQRIGDVLLKNIQGMKQLAAHLWKHSEALEALETGIRGSRRLENLCRDFELQKVCYLPLNTFLLRPLHRLMHYKQVLERLCKHHPPHHADFRDCRAALAEITEMVAQLHGTMIKMENFQKLHELKKDLIGIDNLVIPGREFIRLGSLSKLSGKGLQQRMFFLFNDVLLYTSRGLTASNQFKVHGQLPLYGMTIEESEDEWGVPHCLTLRGQRQSIVVAASCRSEMEKWVEDIQMAIDLAEKSSGPTPEFLASSPPDNSKWAGSRSGAAGLAAPGAGHA</sequence>
<dbReference type="KEGG" id="lww:115941266"/>
<name>A0A7F8QXF5_LEPWE</name>
<protein>
    <submittedName>
        <fullName evidence="5">FERM, ARHGEF and pleckstrin domain-containing protein 1-like</fullName>
    </submittedName>
</protein>
<dbReference type="SUPFAM" id="SSF50729">
    <property type="entry name" value="PH domain-like"/>
    <property type="match status" value="1"/>
</dbReference>
<dbReference type="GeneID" id="115941266"/>
<evidence type="ECO:0000259" key="2">
    <source>
        <dbReference type="PROSITE" id="PS50003"/>
    </source>
</evidence>
<evidence type="ECO:0000259" key="3">
    <source>
        <dbReference type="PROSITE" id="PS50010"/>
    </source>
</evidence>
<dbReference type="SMART" id="SM00325">
    <property type="entry name" value="RhoGEF"/>
    <property type="match status" value="1"/>
</dbReference>
<dbReference type="InterPro" id="IPR000219">
    <property type="entry name" value="DH_dom"/>
</dbReference>
<dbReference type="Gene3D" id="1.20.900.10">
    <property type="entry name" value="Dbl homology (DH) domain"/>
    <property type="match status" value="1"/>
</dbReference>
<keyword evidence="4" id="KW-1185">Reference proteome</keyword>
<gene>
    <name evidence="5" type="primary">LOC115941266</name>
</gene>
<evidence type="ECO:0000256" key="1">
    <source>
        <dbReference type="SAM" id="MobiDB-lite"/>
    </source>
</evidence>
<accession>A0A7F8QXF5</accession>
<dbReference type="InterPro" id="IPR001849">
    <property type="entry name" value="PH_domain"/>
</dbReference>
<evidence type="ECO:0000313" key="4">
    <source>
        <dbReference type="Proteomes" id="UP000245341"/>
    </source>
</evidence>
<dbReference type="PANTHER" id="PTHR45858">
    <property type="entry name" value="FERM DOMAIN CONTAINING PROTEIN"/>
    <property type="match status" value="1"/>
</dbReference>
<dbReference type="SMART" id="SM00233">
    <property type="entry name" value="PH"/>
    <property type="match status" value="1"/>
</dbReference>
<organism evidence="4 5">
    <name type="scientific">Leptonychotes weddellii</name>
    <name type="common">Weddell seal</name>
    <name type="synonym">Otaria weddellii</name>
    <dbReference type="NCBI Taxonomy" id="9713"/>
    <lineage>
        <taxon>Eukaryota</taxon>
        <taxon>Metazoa</taxon>
        <taxon>Chordata</taxon>
        <taxon>Craniata</taxon>
        <taxon>Vertebrata</taxon>
        <taxon>Euteleostomi</taxon>
        <taxon>Mammalia</taxon>
        <taxon>Eutheria</taxon>
        <taxon>Laurasiatheria</taxon>
        <taxon>Carnivora</taxon>
        <taxon>Caniformia</taxon>
        <taxon>Pinnipedia</taxon>
        <taxon>Phocidae</taxon>
        <taxon>Monachinae</taxon>
        <taxon>Lobodontini</taxon>
        <taxon>Leptonychotes</taxon>
    </lineage>
</organism>
<dbReference type="Gene3D" id="2.30.29.30">
    <property type="entry name" value="Pleckstrin-homology domain (PH domain)/Phosphotyrosine-binding domain (PTB)"/>
    <property type="match status" value="1"/>
</dbReference>
<dbReference type="RefSeq" id="XP_030885083.1">
    <property type="nucleotide sequence ID" value="XM_031029223.1"/>
</dbReference>
<dbReference type="Proteomes" id="UP000245341">
    <property type="component" value="Unplaced"/>
</dbReference>
<dbReference type="SUPFAM" id="SSF48065">
    <property type="entry name" value="DBL homology domain (DH-domain)"/>
    <property type="match status" value="1"/>
</dbReference>
<feature type="compositionally biased region" description="Low complexity" evidence="1">
    <location>
        <begin position="366"/>
        <end position="383"/>
    </location>
</feature>
<feature type="domain" description="PH" evidence="2">
    <location>
        <begin position="245"/>
        <end position="342"/>
    </location>
</feature>
<dbReference type="Pfam" id="PF00621">
    <property type="entry name" value="RhoGEF"/>
    <property type="match status" value="1"/>
</dbReference>
<dbReference type="PROSITE" id="PS50010">
    <property type="entry name" value="DH_2"/>
    <property type="match status" value="1"/>
</dbReference>
<dbReference type="InterPro" id="IPR011993">
    <property type="entry name" value="PH-like_dom_sf"/>
</dbReference>
<dbReference type="Pfam" id="PF00169">
    <property type="entry name" value="PH"/>
    <property type="match status" value="1"/>
</dbReference>
<dbReference type="PROSITE" id="PS50003">
    <property type="entry name" value="PH_DOMAIN"/>
    <property type="match status" value="1"/>
</dbReference>